<dbReference type="EMBL" id="KE525157">
    <property type="protein sequence ID" value="KFB41846.1"/>
    <property type="molecule type" value="Genomic_DNA"/>
</dbReference>
<evidence type="ECO:0000313" key="2">
    <source>
        <dbReference type="EMBL" id="KFB41846.1"/>
    </source>
</evidence>
<organism evidence="2">
    <name type="scientific">Anopheles sinensis</name>
    <name type="common">Mosquito</name>
    <dbReference type="NCBI Taxonomy" id="74873"/>
    <lineage>
        <taxon>Eukaryota</taxon>
        <taxon>Metazoa</taxon>
        <taxon>Ecdysozoa</taxon>
        <taxon>Arthropoda</taxon>
        <taxon>Hexapoda</taxon>
        <taxon>Insecta</taxon>
        <taxon>Pterygota</taxon>
        <taxon>Neoptera</taxon>
        <taxon>Endopterygota</taxon>
        <taxon>Diptera</taxon>
        <taxon>Nematocera</taxon>
        <taxon>Culicoidea</taxon>
        <taxon>Culicidae</taxon>
        <taxon>Anophelinae</taxon>
        <taxon>Anopheles</taxon>
    </lineage>
</organism>
<evidence type="ECO:0000313" key="4">
    <source>
        <dbReference type="Proteomes" id="UP000030765"/>
    </source>
</evidence>
<sequence>MARSKWINQELAPTRLWQLANRWNQPPGASETVEVFPRLPVPIDATVRELGGANSSPPSGSAVAMSEKNTLRRRGCID</sequence>
<dbReference type="VEuPathDB" id="VectorBase:ASIC009688"/>
<protein>
    <submittedName>
        <fullName evidence="2 3">Uncharacterized protein</fullName>
    </submittedName>
</protein>
<reference evidence="3" key="2">
    <citation type="submission" date="2020-05" db="UniProtKB">
        <authorList>
            <consortium name="EnsemblMetazoa"/>
        </authorList>
    </citation>
    <scope>IDENTIFICATION</scope>
</reference>
<dbReference type="AlphaFoldDB" id="A0A084VV52"/>
<dbReference type="EMBL" id="ATLV01017153">
    <property type="status" value="NOT_ANNOTATED_CDS"/>
    <property type="molecule type" value="Genomic_DNA"/>
</dbReference>
<keyword evidence="4" id="KW-1185">Reference proteome</keyword>
<gene>
    <name evidence="2" type="ORF">ZHAS_00009688</name>
</gene>
<evidence type="ECO:0000256" key="1">
    <source>
        <dbReference type="SAM" id="MobiDB-lite"/>
    </source>
</evidence>
<feature type="region of interest" description="Disordered" evidence="1">
    <location>
        <begin position="50"/>
        <end position="78"/>
    </location>
</feature>
<feature type="compositionally biased region" description="Low complexity" evidence="1">
    <location>
        <begin position="51"/>
        <end position="62"/>
    </location>
</feature>
<dbReference type="EnsemblMetazoa" id="ASIC009688-RA">
    <property type="protein sequence ID" value="ASIC009688-PA"/>
    <property type="gene ID" value="ASIC009688"/>
</dbReference>
<proteinExistence type="predicted"/>
<accession>A0A084VV52</accession>
<evidence type="ECO:0000313" key="3">
    <source>
        <dbReference type="EnsemblMetazoa" id="ASIC009688-PA"/>
    </source>
</evidence>
<name>A0A084VV52_ANOSI</name>
<dbReference type="Proteomes" id="UP000030765">
    <property type="component" value="Unassembled WGS sequence"/>
</dbReference>
<reference evidence="2 4" key="1">
    <citation type="journal article" date="2014" name="BMC Genomics">
        <title>Genome sequence of Anopheles sinensis provides insight into genetics basis of mosquito competence for malaria parasites.</title>
        <authorList>
            <person name="Zhou D."/>
            <person name="Zhang D."/>
            <person name="Ding G."/>
            <person name="Shi L."/>
            <person name="Hou Q."/>
            <person name="Ye Y."/>
            <person name="Xu Y."/>
            <person name="Zhou H."/>
            <person name="Xiong C."/>
            <person name="Li S."/>
            <person name="Yu J."/>
            <person name="Hong S."/>
            <person name="Yu X."/>
            <person name="Zou P."/>
            <person name="Chen C."/>
            <person name="Chang X."/>
            <person name="Wang W."/>
            <person name="Lv Y."/>
            <person name="Sun Y."/>
            <person name="Ma L."/>
            <person name="Shen B."/>
            <person name="Zhu C."/>
        </authorList>
    </citation>
    <scope>NUCLEOTIDE SEQUENCE [LARGE SCALE GENOMIC DNA]</scope>
</reference>